<dbReference type="Proteomes" id="UP001403385">
    <property type="component" value="Unassembled WGS sequence"/>
</dbReference>
<keyword evidence="3" id="KW-0479">Metal-binding</keyword>
<keyword evidence="1" id="KW-0813">Transport</keyword>
<dbReference type="Gene3D" id="1.10.3820.10">
    <property type="entry name" value="Di-heme elbow motif domain"/>
    <property type="match status" value="1"/>
</dbReference>
<dbReference type="InterPro" id="IPR038266">
    <property type="entry name" value="NapC/NirT_cytc_sf"/>
</dbReference>
<dbReference type="RefSeq" id="WP_346822323.1">
    <property type="nucleotide sequence ID" value="NZ_JBDKWZ010000009.1"/>
</dbReference>
<evidence type="ECO:0000256" key="2">
    <source>
        <dbReference type="ARBA" id="ARBA00022617"/>
    </source>
</evidence>
<keyword evidence="9" id="KW-1185">Reference proteome</keyword>
<keyword evidence="2" id="KW-0349">Heme</keyword>
<keyword evidence="4" id="KW-0249">Electron transport</keyword>
<keyword evidence="7" id="KW-1133">Transmembrane helix</keyword>
<evidence type="ECO:0000313" key="9">
    <source>
        <dbReference type="Proteomes" id="UP001403385"/>
    </source>
</evidence>
<comment type="caution">
    <text evidence="8">The sequence shown here is derived from an EMBL/GenBank/DDBJ whole genome shotgun (WGS) entry which is preliminary data.</text>
</comment>
<reference evidence="8 9" key="1">
    <citation type="submission" date="2024-04" db="EMBL/GenBank/DDBJ databases">
        <title>Novel genus in family Flammeovirgaceae.</title>
        <authorList>
            <person name="Nguyen T.H."/>
            <person name="Vuong T.Q."/>
            <person name="Le H."/>
            <person name="Kim S.-G."/>
        </authorList>
    </citation>
    <scope>NUCLEOTIDE SEQUENCE [LARGE SCALE GENOMIC DNA]</scope>
    <source>
        <strain evidence="8 9">JCM 23209</strain>
    </source>
</reference>
<evidence type="ECO:0000256" key="6">
    <source>
        <dbReference type="SAM" id="MobiDB-lite"/>
    </source>
</evidence>
<feature type="transmembrane region" description="Helical" evidence="7">
    <location>
        <begin position="6"/>
        <end position="29"/>
    </location>
</feature>
<dbReference type="EMBL" id="JBDKWZ010000009">
    <property type="protein sequence ID" value="MEN7549544.1"/>
    <property type="molecule type" value="Genomic_DNA"/>
</dbReference>
<evidence type="ECO:0000256" key="7">
    <source>
        <dbReference type="SAM" id="Phobius"/>
    </source>
</evidence>
<gene>
    <name evidence="8" type="ORF">AAG747_16595</name>
</gene>
<evidence type="ECO:0008006" key="10">
    <source>
        <dbReference type="Google" id="ProtNLM"/>
    </source>
</evidence>
<evidence type="ECO:0000256" key="1">
    <source>
        <dbReference type="ARBA" id="ARBA00022448"/>
    </source>
</evidence>
<protein>
    <recommendedName>
        <fullName evidence="10">NapC/NirT cytochrome c N-terminal domain-containing protein</fullName>
    </recommendedName>
</protein>
<keyword evidence="7" id="KW-0472">Membrane</keyword>
<feature type="region of interest" description="Disordered" evidence="6">
    <location>
        <begin position="196"/>
        <end position="234"/>
    </location>
</feature>
<dbReference type="SUPFAM" id="SSF48695">
    <property type="entry name" value="Multiheme cytochromes"/>
    <property type="match status" value="1"/>
</dbReference>
<evidence type="ECO:0000313" key="8">
    <source>
        <dbReference type="EMBL" id="MEN7549544.1"/>
    </source>
</evidence>
<dbReference type="AlphaFoldDB" id="A0AAW9SB28"/>
<evidence type="ECO:0000256" key="5">
    <source>
        <dbReference type="ARBA" id="ARBA00023004"/>
    </source>
</evidence>
<organism evidence="8 9">
    <name type="scientific">Rapidithrix thailandica</name>
    <dbReference type="NCBI Taxonomy" id="413964"/>
    <lineage>
        <taxon>Bacteria</taxon>
        <taxon>Pseudomonadati</taxon>
        <taxon>Bacteroidota</taxon>
        <taxon>Cytophagia</taxon>
        <taxon>Cytophagales</taxon>
        <taxon>Flammeovirgaceae</taxon>
        <taxon>Rapidithrix</taxon>
    </lineage>
</organism>
<keyword evidence="7" id="KW-0812">Transmembrane</keyword>
<evidence type="ECO:0000256" key="4">
    <source>
        <dbReference type="ARBA" id="ARBA00022982"/>
    </source>
</evidence>
<feature type="transmembrane region" description="Helical" evidence="7">
    <location>
        <begin position="41"/>
        <end position="62"/>
    </location>
</feature>
<sequence length="234" mass="26420">MFTETVQLVQVLGVVLVVADLILLLAIALKGGKVNTVVKRLAFPALIVLPILIAFLGNYHVFETSKKVKACMQCHVMKPFANDMLNDTSTTLAARHYQHNWIPKDQCYGCHKDYGLNGTLKAKLDGYRHLMRYITRTYVEPIQYRGEFQNANCLSCHQQTKAFESVEMHRPLSSQFADNSISCMNCHGRAHPSRQFRTPGHPHYKDLMSGPASSQHSEGNTEELKKFVESLPNN</sequence>
<dbReference type="GO" id="GO:0046872">
    <property type="term" value="F:metal ion binding"/>
    <property type="evidence" value="ECO:0007669"/>
    <property type="project" value="UniProtKB-KW"/>
</dbReference>
<accession>A0AAW9SB28</accession>
<dbReference type="InterPro" id="IPR036280">
    <property type="entry name" value="Multihaem_cyt_sf"/>
</dbReference>
<keyword evidence="5" id="KW-0408">Iron</keyword>
<name>A0AAW9SB28_9BACT</name>
<evidence type="ECO:0000256" key="3">
    <source>
        <dbReference type="ARBA" id="ARBA00022723"/>
    </source>
</evidence>
<proteinExistence type="predicted"/>